<dbReference type="RefSeq" id="WP_345136635.1">
    <property type="nucleotide sequence ID" value="NZ_BAABAT010000037.1"/>
</dbReference>
<keyword evidence="1" id="KW-0472">Membrane</keyword>
<protein>
    <submittedName>
        <fullName evidence="2">Uncharacterized protein</fullName>
    </submittedName>
</protein>
<organism evidence="2 3">
    <name type="scientific">Dactylosporangium darangshiense</name>
    <dbReference type="NCBI Taxonomy" id="579108"/>
    <lineage>
        <taxon>Bacteria</taxon>
        <taxon>Bacillati</taxon>
        <taxon>Actinomycetota</taxon>
        <taxon>Actinomycetes</taxon>
        <taxon>Micromonosporales</taxon>
        <taxon>Micromonosporaceae</taxon>
        <taxon>Dactylosporangium</taxon>
    </lineage>
</organism>
<name>A0ABP8DMH6_9ACTN</name>
<comment type="caution">
    <text evidence="2">The sequence shown here is derived from an EMBL/GenBank/DDBJ whole genome shotgun (WGS) entry which is preliminary data.</text>
</comment>
<sequence>MNDETPSGRRLDHLRPTRRGLAKIVLLFDTFLMLMPAILTFSVASNPRNLPRDPVLWVGLILAAGPVLGSFVTAILLLLAPRDDEEREWKLAGWTGGLFGLGVIILIVAGSLSSE</sequence>
<feature type="transmembrane region" description="Helical" evidence="1">
    <location>
        <begin position="56"/>
        <end position="79"/>
    </location>
</feature>
<proteinExistence type="predicted"/>
<gene>
    <name evidence="2" type="ORF">GCM10022255_085510</name>
</gene>
<keyword evidence="1" id="KW-1133">Transmembrane helix</keyword>
<accession>A0ABP8DMH6</accession>
<keyword evidence="1" id="KW-0812">Transmembrane</keyword>
<keyword evidence="3" id="KW-1185">Reference proteome</keyword>
<evidence type="ECO:0000313" key="3">
    <source>
        <dbReference type="Proteomes" id="UP001500620"/>
    </source>
</evidence>
<feature type="transmembrane region" description="Helical" evidence="1">
    <location>
        <begin position="91"/>
        <end position="112"/>
    </location>
</feature>
<reference evidence="3" key="1">
    <citation type="journal article" date="2019" name="Int. J. Syst. Evol. Microbiol.">
        <title>The Global Catalogue of Microorganisms (GCM) 10K type strain sequencing project: providing services to taxonomists for standard genome sequencing and annotation.</title>
        <authorList>
            <consortium name="The Broad Institute Genomics Platform"/>
            <consortium name="The Broad Institute Genome Sequencing Center for Infectious Disease"/>
            <person name="Wu L."/>
            <person name="Ma J."/>
        </authorList>
    </citation>
    <scope>NUCLEOTIDE SEQUENCE [LARGE SCALE GENOMIC DNA]</scope>
    <source>
        <strain evidence="3">JCM 17441</strain>
    </source>
</reference>
<dbReference type="EMBL" id="BAABAT010000037">
    <property type="protein sequence ID" value="GAA4259729.1"/>
    <property type="molecule type" value="Genomic_DNA"/>
</dbReference>
<evidence type="ECO:0000256" key="1">
    <source>
        <dbReference type="SAM" id="Phobius"/>
    </source>
</evidence>
<feature type="transmembrane region" description="Helical" evidence="1">
    <location>
        <begin position="21"/>
        <end position="44"/>
    </location>
</feature>
<dbReference type="Proteomes" id="UP001500620">
    <property type="component" value="Unassembled WGS sequence"/>
</dbReference>
<evidence type="ECO:0000313" key="2">
    <source>
        <dbReference type="EMBL" id="GAA4259729.1"/>
    </source>
</evidence>